<keyword evidence="12" id="KW-0115">cAMP biosynthesis</keyword>
<feature type="transmembrane region" description="Helical" evidence="17">
    <location>
        <begin position="237"/>
        <end position="261"/>
    </location>
</feature>
<dbReference type="GO" id="GO:0035556">
    <property type="term" value="P:intracellular signal transduction"/>
    <property type="evidence" value="ECO:0007669"/>
    <property type="project" value="InterPro"/>
</dbReference>
<dbReference type="GO" id="GO:0005524">
    <property type="term" value="F:ATP binding"/>
    <property type="evidence" value="ECO:0007669"/>
    <property type="project" value="UniProtKB-KW"/>
</dbReference>
<comment type="cofactor">
    <cofactor evidence="2">
        <name>Mg(2+)</name>
        <dbReference type="ChEBI" id="CHEBI:18420"/>
    </cofactor>
</comment>
<dbReference type="PROSITE" id="PS00452">
    <property type="entry name" value="GUANYLATE_CYCLASE_1"/>
    <property type="match status" value="1"/>
</dbReference>
<comment type="subcellular location">
    <subcellularLocation>
        <location evidence="3">Membrane</location>
        <topology evidence="3">Multi-pass membrane protein</topology>
    </subcellularLocation>
</comment>
<keyword evidence="10" id="KW-0460">Magnesium</keyword>
<comment type="similarity">
    <text evidence="16">Belongs to the adenylyl cyclase class-4/guanylyl cyclase family.</text>
</comment>
<feature type="transmembrane region" description="Helical" evidence="17">
    <location>
        <begin position="167"/>
        <end position="186"/>
    </location>
</feature>
<keyword evidence="14" id="KW-0325">Glycoprotein</keyword>
<evidence type="ECO:0000313" key="20">
    <source>
        <dbReference type="Proteomes" id="UP000663862"/>
    </source>
</evidence>
<gene>
    <name evidence="19" type="ORF">TSG867_LOCUS30295</name>
</gene>
<dbReference type="Pfam" id="PF00211">
    <property type="entry name" value="Guanylate_cyc"/>
    <property type="match status" value="1"/>
</dbReference>
<dbReference type="PANTHER" id="PTHR45627">
    <property type="entry name" value="ADENYLATE CYCLASE TYPE 1"/>
    <property type="match status" value="1"/>
</dbReference>
<keyword evidence="15 16" id="KW-0456">Lyase</keyword>
<evidence type="ECO:0000256" key="17">
    <source>
        <dbReference type="SAM" id="Phobius"/>
    </source>
</evidence>
<keyword evidence="9" id="KW-0067">ATP-binding</keyword>
<evidence type="ECO:0000256" key="6">
    <source>
        <dbReference type="ARBA" id="ARBA00022723"/>
    </source>
</evidence>
<dbReference type="SUPFAM" id="SSF55073">
    <property type="entry name" value="Nucleotide cyclase"/>
    <property type="match status" value="1"/>
</dbReference>
<evidence type="ECO:0000256" key="11">
    <source>
        <dbReference type="ARBA" id="ARBA00022989"/>
    </source>
</evidence>
<dbReference type="AlphaFoldDB" id="A0A821EUC8"/>
<dbReference type="EC" id="4.6.1.1" evidence="4"/>
<feature type="transmembrane region" description="Helical" evidence="17">
    <location>
        <begin position="383"/>
        <end position="402"/>
    </location>
</feature>
<dbReference type="GO" id="GO:0004016">
    <property type="term" value="F:adenylate cyclase activity"/>
    <property type="evidence" value="ECO:0007669"/>
    <property type="project" value="UniProtKB-EC"/>
</dbReference>
<evidence type="ECO:0000256" key="5">
    <source>
        <dbReference type="ARBA" id="ARBA00022692"/>
    </source>
</evidence>
<keyword evidence="6" id="KW-0479">Metal-binding</keyword>
<keyword evidence="13 17" id="KW-0472">Membrane</keyword>
<evidence type="ECO:0000256" key="4">
    <source>
        <dbReference type="ARBA" id="ARBA00012201"/>
    </source>
</evidence>
<reference evidence="19" key="1">
    <citation type="submission" date="2021-02" db="EMBL/GenBank/DDBJ databases">
        <authorList>
            <person name="Nowell W R."/>
        </authorList>
    </citation>
    <scope>NUCLEOTIDE SEQUENCE</scope>
</reference>
<proteinExistence type="inferred from homology"/>
<dbReference type="InterPro" id="IPR001054">
    <property type="entry name" value="A/G_cyclase"/>
</dbReference>
<dbReference type="Gene3D" id="3.30.70.1230">
    <property type="entry name" value="Nucleotide cyclase"/>
    <property type="match status" value="1"/>
</dbReference>
<keyword evidence="11 17" id="KW-1133">Transmembrane helix</keyword>
<feature type="transmembrane region" description="Helical" evidence="17">
    <location>
        <begin position="192"/>
        <end position="216"/>
    </location>
</feature>
<evidence type="ECO:0000256" key="2">
    <source>
        <dbReference type="ARBA" id="ARBA00001946"/>
    </source>
</evidence>
<dbReference type="InterPro" id="IPR029787">
    <property type="entry name" value="Nucleotide_cyclase"/>
</dbReference>
<evidence type="ECO:0000256" key="3">
    <source>
        <dbReference type="ARBA" id="ARBA00004141"/>
    </source>
</evidence>
<sequence length="678" mass="76872">MVCRVHISESTLLHLGNEYEVEVANGHERDTYIAKLGIKTYFIIPREVPNNQNSLTMNGVDTRKSGKKIQKLLDTWSNETPFSIQQLADNDKSDAAKSFILLEDSLKPLAASLTCFRQHHSLNDLEPLTLSFQKESETTNKTLDDDEENRKASESLFRSLPELRYRYYVVNAACIFCAIVIIQALIFEKNALYLVLVICGLCAFGIAALFCLLDISKIKRDNHRSLLDQSIYLVTHYYFARLPVSLMLIIICILTPFAVIWPSTMDTVESLENTTAINSDILLSASNLSFAQNRFNQTILIPTHAINSLSSLTNSVLFQLCPHFEFHILLIQLALLTVSSFMHLYFLFKALIMIIVVTIYVFYSYQSNIYNIISDSYGVKSSTILVETTVEVIFFILLLIGLDRRFEYMSRLDLLWTIKFQNEKQEVETVSTISRLLLENILPKHVAEIIIKENMSQGLYHESYDNVVVLFASIPNFKEFYVQSDVNNDGLECLRLLNEIIAEFDKLLDKNKFSCVEKIKTIGHTYMAAAGLNPGVEHRMTRERYNQNIVALAEFAFAMIAVLEGINRDCFNDFKLRVGMCNGPLVAGIVGAKKPQYDIWGNTVNVASRMDSTGVVSCIHVPEETQRVLFEHGYPCECRGPIYVKGKGNMTTYLVRPRGYMMPLSSSNLSSIGNTSNK</sequence>
<dbReference type="GO" id="GO:0007193">
    <property type="term" value="P:adenylate cyclase-inhibiting G protein-coupled receptor signaling pathway"/>
    <property type="evidence" value="ECO:0007669"/>
    <property type="project" value="TreeGrafter"/>
</dbReference>
<evidence type="ECO:0000313" key="19">
    <source>
        <dbReference type="EMBL" id="CAF4642844.1"/>
    </source>
</evidence>
<dbReference type="CDD" id="cd07302">
    <property type="entry name" value="CHD"/>
    <property type="match status" value="1"/>
</dbReference>
<comment type="catalytic activity">
    <reaction evidence="1">
        <text>ATP = 3',5'-cyclic AMP + diphosphate</text>
        <dbReference type="Rhea" id="RHEA:15389"/>
        <dbReference type="ChEBI" id="CHEBI:30616"/>
        <dbReference type="ChEBI" id="CHEBI:33019"/>
        <dbReference type="ChEBI" id="CHEBI:58165"/>
        <dbReference type="EC" id="4.6.1.1"/>
    </reaction>
</comment>
<evidence type="ECO:0000256" key="1">
    <source>
        <dbReference type="ARBA" id="ARBA00001593"/>
    </source>
</evidence>
<comment type="caution">
    <text evidence="19">The sequence shown here is derived from an EMBL/GenBank/DDBJ whole genome shotgun (WGS) entry which is preliminary data.</text>
</comment>
<keyword evidence="8" id="KW-0547">Nucleotide-binding</keyword>
<feature type="domain" description="Guanylate cyclase" evidence="18">
    <location>
        <begin position="468"/>
        <end position="611"/>
    </location>
</feature>
<dbReference type="PROSITE" id="PS50125">
    <property type="entry name" value="GUANYLATE_CYCLASE_2"/>
    <property type="match status" value="1"/>
</dbReference>
<dbReference type="FunFam" id="3.30.70.1230:FF:000001">
    <property type="entry name" value="Adenylate cyclase"/>
    <property type="match status" value="1"/>
</dbReference>
<name>A0A821EUC8_9BILA</name>
<evidence type="ECO:0000256" key="16">
    <source>
        <dbReference type="RuleBase" id="RU000405"/>
    </source>
</evidence>
<keyword evidence="5 17" id="KW-0812">Transmembrane</keyword>
<dbReference type="EMBL" id="CAJOBQ010004742">
    <property type="protein sequence ID" value="CAF4642844.1"/>
    <property type="molecule type" value="Genomic_DNA"/>
</dbReference>
<dbReference type="Proteomes" id="UP000663862">
    <property type="component" value="Unassembled WGS sequence"/>
</dbReference>
<evidence type="ECO:0000256" key="12">
    <source>
        <dbReference type="ARBA" id="ARBA00022998"/>
    </source>
</evidence>
<evidence type="ECO:0000256" key="10">
    <source>
        <dbReference type="ARBA" id="ARBA00022842"/>
    </source>
</evidence>
<evidence type="ECO:0000256" key="14">
    <source>
        <dbReference type="ARBA" id="ARBA00023180"/>
    </source>
</evidence>
<evidence type="ECO:0000259" key="18">
    <source>
        <dbReference type="PROSITE" id="PS50125"/>
    </source>
</evidence>
<protein>
    <recommendedName>
        <fullName evidence="4">adenylate cyclase</fullName>
        <ecNumber evidence="4">4.6.1.1</ecNumber>
    </recommendedName>
</protein>
<dbReference type="PANTHER" id="PTHR45627:SF12">
    <property type="entry name" value="ADENYLATE CYCLASE TYPE 2"/>
    <property type="match status" value="1"/>
</dbReference>
<evidence type="ECO:0000256" key="15">
    <source>
        <dbReference type="ARBA" id="ARBA00023239"/>
    </source>
</evidence>
<keyword evidence="7" id="KW-0677">Repeat</keyword>
<dbReference type="InterPro" id="IPR018297">
    <property type="entry name" value="A/G_cyclase_CS"/>
</dbReference>
<accession>A0A821EUC8</accession>
<feature type="transmembrane region" description="Helical" evidence="17">
    <location>
        <begin position="344"/>
        <end position="363"/>
    </location>
</feature>
<dbReference type="GO" id="GO:0006171">
    <property type="term" value="P:cAMP biosynthetic process"/>
    <property type="evidence" value="ECO:0007669"/>
    <property type="project" value="UniProtKB-KW"/>
</dbReference>
<dbReference type="GO" id="GO:0007189">
    <property type="term" value="P:adenylate cyclase-activating G protein-coupled receptor signaling pathway"/>
    <property type="evidence" value="ECO:0007669"/>
    <property type="project" value="TreeGrafter"/>
</dbReference>
<evidence type="ECO:0000256" key="13">
    <source>
        <dbReference type="ARBA" id="ARBA00023136"/>
    </source>
</evidence>
<evidence type="ECO:0000256" key="9">
    <source>
        <dbReference type="ARBA" id="ARBA00022840"/>
    </source>
</evidence>
<organism evidence="19 20">
    <name type="scientific">Rotaria socialis</name>
    <dbReference type="NCBI Taxonomy" id="392032"/>
    <lineage>
        <taxon>Eukaryota</taxon>
        <taxon>Metazoa</taxon>
        <taxon>Spiralia</taxon>
        <taxon>Gnathifera</taxon>
        <taxon>Rotifera</taxon>
        <taxon>Eurotatoria</taxon>
        <taxon>Bdelloidea</taxon>
        <taxon>Philodinida</taxon>
        <taxon>Philodinidae</taxon>
        <taxon>Rotaria</taxon>
    </lineage>
</organism>
<dbReference type="GO" id="GO:0046872">
    <property type="term" value="F:metal ion binding"/>
    <property type="evidence" value="ECO:0007669"/>
    <property type="project" value="UniProtKB-KW"/>
</dbReference>
<evidence type="ECO:0000256" key="8">
    <source>
        <dbReference type="ARBA" id="ARBA00022741"/>
    </source>
</evidence>
<evidence type="ECO:0000256" key="7">
    <source>
        <dbReference type="ARBA" id="ARBA00022737"/>
    </source>
</evidence>
<dbReference type="SMART" id="SM00044">
    <property type="entry name" value="CYCc"/>
    <property type="match status" value="1"/>
</dbReference>
<dbReference type="GO" id="GO:0005886">
    <property type="term" value="C:plasma membrane"/>
    <property type="evidence" value="ECO:0007669"/>
    <property type="project" value="TreeGrafter"/>
</dbReference>